<dbReference type="PaxDb" id="39947-A0A0P0W881"/>
<sequence>MVHIGARALATASSVGSSSPAAASVVHASPGGRVLHAGARDRRRRHHHAGSSAVHAPRRSSSPALSLSPRRSSAVHATMPHARARRRPRPPRGSSSPAATSSTPELVGAGRVRAAGVSRLCAAPTVACALASEGGGRGALSRLREVDMERFRWDIPTGYRYIAALFFL</sequence>
<proteinExistence type="predicted"/>
<organism evidence="2 3">
    <name type="scientific">Oryza sativa subsp. japonica</name>
    <name type="common">Rice</name>
    <dbReference type="NCBI Taxonomy" id="39947"/>
    <lineage>
        <taxon>Eukaryota</taxon>
        <taxon>Viridiplantae</taxon>
        <taxon>Streptophyta</taxon>
        <taxon>Embryophyta</taxon>
        <taxon>Tracheophyta</taxon>
        <taxon>Spermatophyta</taxon>
        <taxon>Magnoliopsida</taxon>
        <taxon>Liliopsida</taxon>
        <taxon>Poales</taxon>
        <taxon>Poaceae</taxon>
        <taxon>BOP clade</taxon>
        <taxon>Oryzoideae</taxon>
        <taxon>Oryzeae</taxon>
        <taxon>Oryzinae</taxon>
        <taxon>Oryza</taxon>
        <taxon>Oryza sativa</taxon>
    </lineage>
</organism>
<dbReference type="InParanoid" id="A0A0P0W881"/>
<keyword evidence="3" id="KW-1185">Reference proteome</keyword>
<feature type="compositionally biased region" description="Low complexity" evidence="1">
    <location>
        <begin position="92"/>
        <end position="104"/>
    </location>
</feature>
<gene>
    <name evidence="2" type="ordered locus">Os04g0208332</name>
    <name evidence="2" type="ORF">OSNPB_040208332</name>
</gene>
<feature type="compositionally biased region" description="Low complexity" evidence="1">
    <location>
        <begin position="11"/>
        <end position="29"/>
    </location>
</feature>
<reference evidence="2 3" key="3">
    <citation type="journal article" date="2013" name="Rice">
        <title>Improvement of the Oryza sativa Nipponbare reference genome using next generation sequence and optical map data.</title>
        <authorList>
            <person name="Kawahara Y."/>
            <person name="de la Bastide M."/>
            <person name="Hamilton J.P."/>
            <person name="Kanamori H."/>
            <person name="McCombie W.R."/>
            <person name="Ouyang S."/>
            <person name="Schwartz D.C."/>
            <person name="Tanaka T."/>
            <person name="Wu J."/>
            <person name="Zhou S."/>
            <person name="Childs K.L."/>
            <person name="Davidson R.M."/>
            <person name="Lin H."/>
            <person name="Quesada-Ocampo L."/>
            <person name="Vaillancourt B."/>
            <person name="Sakai H."/>
            <person name="Lee S.S."/>
            <person name="Kim J."/>
            <person name="Numa H."/>
            <person name="Itoh T."/>
            <person name="Buell C.R."/>
            <person name="Matsumoto T."/>
        </authorList>
    </citation>
    <scope>NUCLEOTIDE SEQUENCE [LARGE SCALE GENOMIC DNA]</scope>
    <source>
        <strain evidence="3">cv. Nipponbare</strain>
    </source>
</reference>
<evidence type="ECO:0000313" key="2">
    <source>
        <dbReference type="EMBL" id="BAS88116.1"/>
    </source>
</evidence>
<reference evidence="3" key="1">
    <citation type="journal article" date="2005" name="Nature">
        <title>The map-based sequence of the rice genome.</title>
        <authorList>
            <consortium name="International rice genome sequencing project (IRGSP)"/>
            <person name="Matsumoto T."/>
            <person name="Wu J."/>
            <person name="Kanamori H."/>
            <person name="Katayose Y."/>
            <person name="Fujisawa M."/>
            <person name="Namiki N."/>
            <person name="Mizuno H."/>
            <person name="Yamamoto K."/>
            <person name="Antonio B.A."/>
            <person name="Baba T."/>
            <person name="Sakata K."/>
            <person name="Nagamura Y."/>
            <person name="Aoki H."/>
            <person name="Arikawa K."/>
            <person name="Arita K."/>
            <person name="Bito T."/>
            <person name="Chiden Y."/>
            <person name="Fujitsuka N."/>
            <person name="Fukunaka R."/>
            <person name="Hamada M."/>
            <person name="Harada C."/>
            <person name="Hayashi A."/>
            <person name="Hijishita S."/>
            <person name="Honda M."/>
            <person name="Hosokawa S."/>
            <person name="Ichikawa Y."/>
            <person name="Idonuma A."/>
            <person name="Iijima M."/>
            <person name="Ikeda M."/>
            <person name="Ikeno M."/>
            <person name="Ito K."/>
            <person name="Ito S."/>
            <person name="Ito T."/>
            <person name="Ito Y."/>
            <person name="Ito Y."/>
            <person name="Iwabuchi A."/>
            <person name="Kamiya K."/>
            <person name="Karasawa W."/>
            <person name="Kurita K."/>
            <person name="Katagiri S."/>
            <person name="Kikuta A."/>
            <person name="Kobayashi H."/>
            <person name="Kobayashi N."/>
            <person name="Machita K."/>
            <person name="Maehara T."/>
            <person name="Masukawa M."/>
            <person name="Mizubayashi T."/>
            <person name="Mukai Y."/>
            <person name="Nagasaki H."/>
            <person name="Nagata Y."/>
            <person name="Naito S."/>
            <person name="Nakashima M."/>
            <person name="Nakama Y."/>
            <person name="Nakamichi Y."/>
            <person name="Nakamura M."/>
            <person name="Meguro A."/>
            <person name="Negishi M."/>
            <person name="Ohta I."/>
            <person name="Ohta T."/>
            <person name="Okamoto M."/>
            <person name="Ono N."/>
            <person name="Saji S."/>
            <person name="Sakaguchi M."/>
            <person name="Sakai K."/>
            <person name="Shibata M."/>
            <person name="Shimokawa T."/>
            <person name="Song J."/>
            <person name="Takazaki Y."/>
            <person name="Terasawa K."/>
            <person name="Tsugane M."/>
            <person name="Tsuji K."/>
            <person name="Ueda S."/>
            <person name="Waki K."/>
            <person name="Yamagata H."/>
            <person name="Yamamoto M."/>
            <person name="Yamamoto S."/>
            <person name="Yamane H."/>
            <person name="Yoshiki S."/>
            <person name="Yoshihara R."/>
            <person name="Yukawa K."/>
            <person name="Zhong H."/>
            <person name="Yano M."/>
            <person name="Yuan Q."/>
            <person name="Ouyang S."/>
            <person name="Liu J."/>
            <person name="Jones K.M."/>
            <person name="Gansberger K."/>
            <person name="Moffat K."/>
            <person name="Hill J."/>
            <person name="Bera J."/>
            <person name="Fadrosh D."/>
            <person name="Jin S."/>
            <person name="Johri S."/>
            <person name="Kim M."/>
            <person name="Overton L."/>
            <person name="Reardon M."/>
            <person name="Tsitrin T."/>
            <person name="Vuong H."/>
            <person name="Weaver B."/>
            <person name="Ciecko A."/>
            <person name="Tallon L."/>
            <person name="Jackson J."/>
            <person name="Pai G."/>
            <person name="Aken S.V."/>
            <person name="Utterback T."/>
            <person name="Reidmuller S."/>
            <person name="Feldblyum T."/>
            <person name="Hsiao J."/>
            <person name="Zismann V."/>
            <person name="Iobst S."/>
            <person name="de Vazeille A.R."/>
            <person name="Buell C.R."/>
            <person name="Ying K."/>
            <person name="Li Y."/>
            <person name="Lu T."/>
            <person name="Huang Y."/>
            <person name="Zhao Q."/>
            <person name="Feng Q."/>
            <person name="Zhang L."/>
            <person name="Zhu J."/>
            <person name="Weng Q."/>
            <person name="Mu J."/>
            <person name="Lu Y."/>
            <person name="Fan D."/>
            <person name="Liu Y."/>
            <person name="Guan J."/>
            <person name="Zhang Y."/>
            <person name="Yu S."/>
            <person name="Liu X."/>
            <person name="Zhang Y."/>
            <person name="Hong G."/>
            <person name="Han B."/>
            <person name="Choisne N."/>
            <person name="Demange N."/>
            <person name="Orjeda G."/>
            <person name="Samain S."/>
            <person name="Cattolico L."/>
            <person name="Pelletier E."/>
            <person name="Couloux A."/>
            <person name="Segurens B."/>
            <person name="Wincker P."/>
            <person name="D'Hont A."/>
            <person name="Scarpelli C."/>
            <person name="Weissenbach J."/>
            <person name="Salanoubat M."/>
            <person name="Quetier F."/>
            <person name="Yu Y."/>
            <person name="Kim H.R."/>
            <person name="Rambo T."/>
            <person name="Currie J."/>
            <person name="Collura K."/>
            <person name="Luo M."/>
            <person name="Yang T."/>
            <person name="Ammiraju J.S.S."/>
            <person name="Engler F."/>
            <person name="Soderlund C."/>
            <person name="Wing R.A."/>
            <person name="Palmer L.E."/>
            <person name="de la Bastide M."/>
            <person name="Spiegel L."/>
            <person name="Nascimento L."/>
            <person name="Zutavern T."/>
            <person name="O'Shaughnessy A."/>
            <person name="Dike S."/>
            <person name="Dedhia N."/>
            <person name="Preston R."/>
            <person name="Balija V."/>
            <person name="McCombie W.R."/>
            <person name="Chow T."/>
            <person name="Chen H."/>
            <person name="Chung M."/>
            <person name="Chen C."/>
            <person name="Shaw J."/>
            <person name="Wu H."/>
            <person name="Hsiao K."/>
            <person name="Chao Y."/>
            <person name="Chu M."/>
            <person name="Cheng C."/>
            <person name="Hour A."/>
            <person name="Lee P."/>
            <person name="Lin S."/>
            <person name="Lin Y."/>
            <person name="Liou J."/>
            <person name="Liu S."/>
            <person name="Hsing Y."/>
            <person name="Raghuvanshi S."/>
            <person name="Mohanty A."/>
            <person name="Bharti A.K."/>
            <person name="Gaur A."/>
            <person name="Gupta V."/>
            <person name="Kumar D."/>
            <person name="Ravi V."/>
            <person name="Vij S."/>
            <person name="Kapur A."/>
            <person name="Khurana P."/>
            <person name="Khurana P."/>
            <person name="Khurana J.P."/>
            <person name="Tyagi A.K."/>
            <person name="Gaikwad K."/>
            <person name="Singh A."/>
            <person name="Dalal V."/>
            <person name="Srivastava S."/>
            <person name="Dixit A."/>
            <person name="Pal A.K."/>
            <person name="Ghazi I.A."/>
            <person name="Yadav M."/>
            <person name="Pandit A."/>
            <person name="Bhargava A."/>
            <person name="Sureshbabu K."/>
            <person name="Batra K."/>
            <person name="Sharma T.R."/>
            <person name="Mohapatra T."/>
            <person name="Singh N.K."/>
            <person name="Messing J."/>
            <person name="Nelson A.B."/>
            <person name="Fuks G."/>
            <person name="Kavchok S."/>
            <person name="Keizer G."/>
            <person name="Linton E."/>
            <person name="Llaca V."/>
            <person name="Song R."/>
            <person name="Tanyolac B."/>
            <person name="Young S."/>
            <person name="Ho-Il K."/>
            <person name="Hahn J.H."/>
            <person name="Sangsakoo G."/>
            <person name="Vanavichit A."/>
            <person name="de Mattos Luiz.A.T."/>
            <person name="Zimmer P.D."/>
            <person name="Malone G."/>
            <person name="Dellagostin O."/>
            <person name="de Oliveira A.C."/>
            <person name="Bevan M."/>
            <person name="Bancroft I."/>
            <person name="Minx P."/>
            <person name="Cordum H."/>
            <person name="Wilson R."/>
            <person name="Cheng Z."/>
            <person name="Jin W."/>
            <person name="Jiang J."/>
            <person name="Leong S.A."/>
            <person name="Iwama H."/>
            <person name="Gojobori T."/>
            <person name="Itoh T."/>
            <person name="Niimura Y."/>
            <person name="Fujii Y."/>
            <person name="Habara T."/>
            <person name="Sakai H."/>
            <person name="Sato Y."/>
            <person name="Wilson G."/>
            <person name="Kumar K."/>
            <person name="McCouch S."/>
            <person name="Juretic N."/>
            <person name="Hoen D."/>
            <person name="Wright S."/>
            <person name="Bruskiewich R."/>
            <person name="Bureau T."/>
            <person name="Miyao A."/>
            <person name="Hirochika H."/>
            <person name="Nishikawa T."/>
            <person name="Kadowaki K."/>
            <person name="Sugiura M."/>
            <person name="Burr B."/>
            <person name="Sasaki T."/>
        </authorList>
    </citation>
    <scope>NUCLEOTIDE SEQUENCE [LARGE SCALE GENOMIC DNA]</scope>
    <source>
        <strain evidence="3">cv. Nipponbare</strain>
    </source>
</reference>
<accession>A0A0P0W881</accession>
<dbReference type="Proteomes" id="UP000059680">
    <property type="component" value="Chromosome 4"/>
</dbReference>
<dbReference type="EMBL" id="AP014960">
    <property type="protein sequence ID" value="BAS88116.1"/>
    <property type="molecule type" value="Genomic_DNA"/>
</dbReference>
<name>A0A0P0W881_ORYSJ</name>
<reference evidence="2 3" key="2">
    <citation type="journal article" date="2013" name="Plant Cell Physiol.">
        <title>Rice Annotation Project Database (RAP-DB): an integrative and interactive database for rice genomics.</title>
        <authorList>
            <person name="Sakai H."/>
            <person name="Lee S.S."/>
            <person name="Tanaka T."/>
            <person name="Numa H."/>
            <person name="Kim J."/>
            <person name="Kawahara Y."/>
            <person name="Wakimoto H."/>
            <person name="Yang C.C."/>
            <person name="Iwamoto M."/>
            <person name="Abe T."/>
            <person name="Yamada Y."/>
            <person name="Muto A."/>
            <person name="Inokuchi H."/>
            <person name="Ikemura T."/>
            <person name="Matsumoto T."/>
            <person name="Sasaki T."/>
            <person name="Itoh T."/>
        </authorList>
    </citation>
    <scope>NUCLEOTIDE SEQUENCE [LARGE SCALE GENOMIC DNA]</scope>
    <source>
        <strain evidence="3">cv. Nipponbare</strain>
    </source>
</reference>
<protein>
    <submittedName>
        <fullName evidence="2">Os04g0208332 protein</fullName>
    </submittedName>
</protein>
<dbReference type="AlphaFoldDB" id="A0A0P0W881"/>
<feature type="compositionally biased region" description="Low complexity" evidence="1">
    <location>
        <begin position="50"/>
        <end position="81"/>
    </location>
</feature>
<evidence type="ECO:0000313" key="3">
    <source>
        <dbReference type="Proteomes" id="UP000059680"/>
    </source>
</evidence>
<feature type="region of interest" description="Disordered" evidence="1">
    <location>
        <begin position="11"/>
        <end position="107"/>
    </location>
</feature>
<evidence type="ECO:0000256" key="1">
    <source>
        <dbReference type="SAM" id="MobiDB-lite"/>
    </source>
</evidence>